<organism evidence="4">
    <name type="scientific">Echinostoma caproni</name>
    <dbReference type="NCBI Taxonomy" id="27848"/>
    <lineage>
        <taxon>Eukaryota</taxon>
        <taxon>Metazoa</taxon>
        <taxon>Spiralia</taxon>
        <taxon>Lophotrochozoa</taxon>
        <taxon>Platyhelminthes</taxon>
        <taxon>Trematoda</taxon>
        <taxon>Digenea</taxon>
        <taxon>Plagiorchiida</taxon>
        <taxon>Echinostomata</taxon>
        <taxon>Echinostomatoidea</taxon>
        <taxon>Echinostomatidae</taxon>
        <taxon>Echinostoma</taxon>
    </lineage>
</organism>
<gene>
    <name evidence="2" type="ORF">ECPE_LOCUS8095</name>
</gene>
<dbReference type="AlphaFoldDB" id="A0A183AMB0"/>
<sequence length="86" mass="9974">MWQEGRMKELEEKWWTQVPEYCSLQMERGLGLFEFMGTFSLFAVGIGFAMLFLAIEFAVFVGQKTIRRRKAKAAEEAEQQSPTNDT</sequence>
<evidence type="ECO:0000313" key="2">
    <source>
        <dbReference type="EMBL" id="VDP82753.1"/>
    </source>
</evidence>
<dbReference type="Proteomes" id="UP000272942">
    <property type="component" value="Unassembled WGS sequence"/>
</dbReference>
<keyword evidence="1" id="KW-1133">Transmembrane helix</keyword>
<feature type="transmembrane region" description="Helical" evidence="1">
    <location>
        <begin position="39"/>
        <end position="62"/>
    </location>
</feature>
<keyword evidence="3" id="KW-1185">Reference proteome</keyword>
<reference evidence="2 3" key="2">
    <citation type="submission" date="2018-11" db="EMBL/GenBank/DDBJ databases">
        <authorList>
            <consortium name="Pathogen Informatics"/>
        </authorList>
    </citation>
    <scope>NUCLEOTIDE SEQUENCE [LARGE SCALE GENOMIC DNA]</scope>
    <source>
        <strain evidence="2 3">Egypt</strain>
    </source>
</reference>
<dbReference type="EMBL" id="UZAN01045510">
    <property type="protein sequence ID" value="VDP82753.1"/>
    <property type="molecule type" value="Genomic_DNA"/>
</dbReference>
<name>A0A183AMB0_9TREM</name>
<keyword evidence="1" id="KW-0472">Membrane</keyword>
<keyword evidence="1" id="KW-0812">Transmembrane</keyword>
<protein>
    <submittedName>
        <fullName evidence="4">Copper transporter</fullName>
    </submittedName>
</protein>
<dbReference type="WBParaSite" id="ECPE_0000811701-mRNA-1">
    <property type="protein sequence ID" value="ECPE_0000811701-mRNA-1"/>
    <property type="gene ID" value="ECPE_0000811701"/>
</dbReference>
<proteinExistence type="predicted"/>
<evidence type="ECO:0000313" key="4">
    <source>
        <dbReference type="WBParaSite" id="ECPE_0000811701-mRNA-1"/>
    </source>
</evidence>
<evidence type="ECO:0000256" key="1">
    <source>
        <dbReference type="SAM" id="Phobius"/>
    </source>
</evidence>
<reference evidence="4" key="1">
    <citation type="submission" date="2016-06" db="UniProtKB">
        <authorList>
            <consortium name="WormBaseParasite"/>
        </authorList>
    </citation>
    <scope>IDENTIFICATION</scope>
</reference>
<evidence type="ECO:0000313" key="3">
    <source>
        <dbReference type="Proteomes" id="UP000272942"/>
    </source>
</evidence>
<accession>A0A183AMB0</accession>